<evidence type="ECO:0000313" key="1">
    <source>
        <dbReference type="EMBL" id="MDR7082569.1"/>
    </source>
</evidence>
<evidence type="ECO:0008006" key="3">
    <source>
        <dbReference type="Google" id="ProtNLM"/>
    </source>
</evidence>
<accession>A0ABU1UBI2</accession>
<proteinExistence type="predicted"/>
<protein>
    <recommendedName>
        <fullName evidence="3">Signal transduction histidine kinase dimerisation/phosphoacceptor domain-containing protein</fullName>
    </recommendedName>
</protein>
<dbReference type="RefSeq" id="WP_310055989.1">
    <property type="nucleotide sequence ID" value="NZ_JAVDVQ010000006.1"/>
</dbReference>
<evidence type="ECO:0000313" key="2">
    <source>
        <dbReference type="Proteomes" id="UP001252243"/>
    </source>
</evidence>
<reference evidence="1 2" key="1">
    <citation type="submission" date="2023-07" db="EMBL/GenBank/DDBJ databases">
        <title>Sorghum-associated microbial communities from plants grown in Nebraska, USA.</title>
        <authorList>
            <person name="Schachtman D."/>
        </authorList>
    </citation>
    <scope>NUCLEOTIDE SEQUENCE [LARGE SCALE GENOMIC DNA]</scope>
    <source>
        <strain evidence="1 2">BE167</strain>
    </source>
</reference>
<sequence length="83" mass="9206">MKHEFVNPLKPIGYVEPEVLQHETAVRLFIGRVAALVDELDSVARTVKADSPATARHLRLVSQQMSAMALTALETWPKGPQRS</sequence>
<organism evidence="1 2">
    <name type="scientific">Arthrobacter ginsengisoli</name>
    <dbReference type="NCBI Taxonomy" id="1356565"/>
    <lineage>
        <taxon>Bacteria</taxon>
        <taxon>Bacillati</taxon>
        <taxon>Actinomycetota</taxon>
        <taxon>Actinomycetes</taxon>
        <taxon>Micrococcales</taxon>
        <taxon>Micrococcaceae</taxon>
        <taxon>Arthrobacter</taxon>
    </lineage>
</organism>
<gene>
    <name evidence="1" type="ORF">J2X01_001858</name>
</gene>
<name>A0ABU1UBI2_9MICC</name>
<dbReference type="Proteomes" id="UP001252243">
    <property type="component" value="Unassembled WGS sequence"/>
</dbReference>
<comment type="caution">
    <text evidence="1">The sequence shown here is derived from an EMBL/GenBank/DDBJ whole genome shotgun (WGS) entry which is preliminary data.</text>
</comment>
<keyword evidence="2" id="KW-1185">Reference proteome</keyword>
<dbReference type="EMBL" id="JAVDVQ010000006">
    <property type="protein sequence ID" value="MDR7082569.1"/>
    <property type="molecule type" value="Genomic_DNA"/>
</dbReference>